<dbReference type="Proteomes" id="UP000515123">
    <property type="component" value="Linkage group 10"/>
</dbReference>
<dbReference type="AlphaFoldDB" id="A0A6P5FVP7"/>
<evidence type="ECO:0000313" key="2">
    <source>
        <dbReference type="Proteomes" id="UP000515123"/>
    </source>
</evidence>
<feature type="compositionally biased region" description="Low complexity" evidence="1">
    <location>
        <begin position="63"/>
        <end position="89"/>
    </location>
</feature>
<evidence type="ECO:0000313" key="3">
    <source>
        <dbReference type="RefSeq" id="XP_020097135.1"/>
    </source>
</evidence>
<feature type="compositionally biased region" description="Low complexity" evidence="1">
    <location>
        <begin position="106"/>
        <end position="124"/>
    </location>
</feature>
<evidence type="ECO:0000256" key="1">
    <source>
        <dbReference type="SAM" id="MobiDB-lite"/>
    </source>
</evidence>
<keyword evidence="2" id="KW-1185">Reference proteome</keyword>
<feature type="region of interest" description="Disordered" evidence="1">
    <location>
        <begin position="16"/>
        <end position="203"/>
    </location>
</feature>
<accession>A0A6P5FVP7</accession>
<organism evidence="2 3">
    <name type="scientific">Ananas comosus</name>
    <name type="common">Pineapple</name>
    <name type="synonym">Ananas ananas</name>
    <dbReference type="NCBI Taxonomy" id="4615"/>
    <lineage>
        <taxon>Eukaryota</taxon>
        <taxon>Viridiplantae</taxon>
        <taxon>Streptophyta</taxon>
        <taxon>Embryophyta</taxon>
        <taxon>Tracheophyta</taxon>
        <taxon>Spermatophyta</taxon>
        <taxon>Magnoliopsida</taxon>
        <taxon>Liliopsida</taxon>
        <taxon>Poales</taxon>
        <taxon>Bromeliaceae</taxon>
        <taxon>Bromelioideae</taxon>
        <taxon>Ananas</taxon>
    </lineage>
</organism>
<gene>
    <name evidence="3" type="primary">LOC109716215</name>
</gene>
<protein>
    <submittedName>
        <fullName evidence="3">Vegetative cell wall protein gp1-like</fullName>
    </submittedName>
</protein>
<reference evidence="2" key="1">
    <citation type="journal article" date="2015" name="Nat. Genet.">
        <title>The pineapple genome and the evolution of CAM photosynthesis.</title>
        <authorList>
            <person name="Ming R."/>
            <person name="VanBuren R."/>
            <person name="Wai C.M."/>
            <person name="Tang H."/>
            <person name="Schatz M.C."/>
            <person name="Bowers J.E."/>
            <person name="Lyons E."/>
            <person name="Wang M.L."/>
            <person name="Chen J."/>
            <person name="Biggers E."/>
            <person name="Zhang J."/>
            <person name="Huang L."/>
            <person name="Zhang L."/>
            <person name="Miao W."/>
            <person name="Zhang J."/>
            <person name="Ye Z."/>
            <person name="Miao C."/>
            <person name="Lin Z."/>
            <person name="Wang H."/>
            <person name="Zhou H."/>
            <person name="Yim W.C."/>
            <person name="Priest H.D."/>
            <person name="Zheng C."/>
            <person name="Woodhouse M."/>
            <person name="Edger P.P."/>
            <person name="Guyot R."/>
            <person name="Guo H.B."/>
            <person name="Guo H."/>
            <person name="Zheng G."/>
            <person name="Singh R."/>
            <person name="Sharma A."/>
            <person name="Min X."/>
            <person name="Zheng Y."/>
            <person name="Lee H."/>
            <person name="Gurtowski J."/>
            <person name="Sedlazeck F.J."/>
            <person name="Harkess A."/>
            <person name="McKain M.R."/>
            <person name="Liao Z."/>
            <person name="Fang J."/>
            <person name="Liu J."/>
            <person name="Zhang X."/>
            <person name="Zhang Q."/>
            <person name="Hu W."/>
            <person name="Qin Y."/>
            <person name="Wang K."/>
            <person name="Chen L.Y."/>
            <person name="Shirley N."/>
            <person name="Lin Y.R."/>
            <person name="Liu L.Y."/>
            <person name="Hernandez A.G."/>
            <person name="Wright C.L."/>
            <person name="Bulone V."/>
            <person name="Tuskan G.A."/>
            <person name="Heath K."/>
            <person name="Zee F."/>
            <person name="Moore P.H."/>
            <person name="Sunkar R."/>
            <person name="Leebens-Mack J.H."/>
            <person name="Mockler T."/>
            <person name="Bennetzen J.L."/>
            <person name="Freeling M."/>
            <person name="Sankoff D."/>
            <person name="Paterson A.H."/>
            <person name="Zhu X."/>
            <person name="Yang X."/>
            <person name="Smith J.A."/>
            <person name="Cushman J.C."/>
            <person name="Paull R.E."/>
            <person name="Yu Q."/>
        </authorList>
    </citation>
    <scope>NUCLEOTIDE SEQUENCE [LARGE SCALE GENOMIC DNA]</scope>
    <source>
        <strain evidence="2">cv. F153</strain>
    </source>
</reference>
<name>A0A6P5FVP7_ANACO</name>
<feature type="compositionally biased region" description="Pro residues" evidence="1">
    <location>
        <begin position="180"/>
        <end position="190"/>
    </location>
</feature>
<sequence length="250" mass="26839">MEESYKFERHLPLAEVDHRRFPPPAPTIPVGRRCRPCSLRPPSVSPDQARVGSRPARRRHSRSVAPSSLSLRRPPARRPVTPATAGRRAGSLRLPDQVRVEPGLALPPRAAAIPRRPSRPSSTSGDVPPSPRPSSGRCRGRCYPRSRGEPARARVVPAPPSPPSAVGQRERRLRLAGRTCPPPANPPPELPVNRGEPMLSSGCTTRASMPAVVTASRRLLTRAPASSDLEHLPLAGLSAVRPPLATPSPA</sequence>
<proteinExistence type="predicted"/>
<dbReference type="GeneID" id="109716215"/>
<reference evidence="3" key="2">
    <citation type="submission" date="2025-08" db="UniProtKB">
        <authorList>
            <consortium name="RefSeq"/>
        </authorList>
    </citation>
    <scope>IDENTIFICATION</scope>
    <source>
        <tissue evidence="3">Leaf</tissue>
    </source>
</reference>
<dbReference type="RefSeq" id="XP_020097135.1">
    <property type="nucleotide sequence ID" value="XM_020241546.1"/>
</dbReference>
<feature type="compositionally biased region" description="Low complexity" evidence="1">
    <location>
        <begin position="36"/>
        <end position="46"/>
    </location>
</feature>
<feature type="region of interest" description="Disordered" evidence="1">
    <location>
        <begin position="224"/>
        <end position="250"/>
    </location>
</feature>